<dbReference type="Proteomes" id="UP001501752">
    <property type="component" value="Unassembled WGS sequence"/>
</dbReference>
<accession>A0ABP9DZL2</accession>
<comment type="caution">
    <text evidence="2">The sequence shown here is derived from an EMBL/GenBank/DDBJ whole genome shotgun (WGS) entry which is preliminary data.</text>
</comment>
<evidence type="ECO:0000259" key="1">
    <source>
        <dbReference type="PROSITE" id="PS51819"/>
    </source>
</evidence>
<evidence type="ECO:0000313" key="3">
    <source>
        <dbReference type="Proteomes" id="UP001501752"/>
    </source>
</evidence>
<dbReference type="PROSITE" id="PS51819">
    <property type="entry name" value="VOC"/>
    <property type="match status" value="1"/>
</dbReference>
<gene>
    <name evidence="2" type="ORF">GCM10023235_46390</name>
</gene>
<dbReference type="RefSeq" id="WP_345698788.1">
    <property type="nucleotide sequence ID" value="NZ_BAABIS010000001.1"/>
</dbReference>
<dbReference type="InterPro" id="IPR029068">
    <property type="entry name" value="Glyas_Bleomycin-R_OHBP_Dase"/>
</dbReference>
<dbReference type="InterPro" id="IPR037523">
    <property type="entry name" value="VOC_core"/>
</dbReference>
<dbReference type="InterPro" id="IPR041581">
    <property type="entry name" value="Glyoxalase_6"/>
</dbReference>
<proteinExistence type="predicted"/>
<protein>
    <submittedName>
        <fullName evidence="2">VOC family protein</fullName>
    </submittedName>
</protein>
<dbReference type="PANTHER" id="PTHR35908">
    <property type="entry name" value="HYPOTHETICAL FUSION PROTEIN"/>
    <property type="match status" value="1"/>
</dbReference>
<dbReference type="PANTHER" id="PTHR35908:SF1">
    <property type="entry name" value="CONSERVED PROTEIN"/>
    <property type="match status" value="1"/>
</dbReference>
<dbReference type="SUPFAM" id="SSF54593">
    <property type="entry name" value="Glyoxalase/Bleomycin resistance protein/Dihydroxybiphenyl dioxygenase"/>
    <property type="match status" value="1"/>
</dbReference>
<dbReference type="CDD" id="cd06587">
    <property type="entry name" value="VOC"/>
    <property type="match status" value="1"/>
</dbReference>
<dbReference type="Gene3D" id="3.10.180.10">
    <property type="entry name" value="2,3-Dihydroxybiphenyl 1,2-Dioxygenase, domain 1"/>
    <property type="match status" value="1"/>
</dbReference>
<feature type="domain" description="VOC" evidence="1">
    <location>
        <begin position="6"/>
        <end position="118"/>
    </location>
</feature>
<dbReference type="EMBL" id="BAABIS010000001">
    <property type="protein sequence ID" value="GAA4862926.1"/>
    <property type="molecule type" value="Genomic_DNA"/>
</dbReference>
<reference evidence="3" key="1">
    <citation type="journal article" date="2019" name="Int. J. Syst. Evol. Microbiol.">
        <title>The Global Catalogue of Microorganisms (GCM) 10K type strain sequencing project: providing services to taxonomists for standard genome sequencing and annotation.</title>
        <authorList>
            <consortium name="The Broad Institute Genomics Platform"/>
            <consortium name="The Broad Institute Genome Sequencing Center for Infectious Disease"/>
            <person name="Wu L."/>
            <person name="Ma J."/>
        </authorList>
    </citation>
    <scope>NUCLEOTIDE SEQUENCE [LARGE SCALE GENOMIC DNA]</scope>
    <source>
        <strain evidence="3">JCM 13006</strain>
    </source>
</reference>
<keyword evidence="3" id="KW-1185">Reference proteome</keyword>
<dbReference type="Pfam" id="PF18029">
    <property type="entry name" value="Glyoxalase_6"/>
    <property type="match status" value="1"/>
</dbReference>
<evidence type="ECO:0000313" key="2">
    <source>
        <dbReference type="EMBL" id="GAA4862926.1"/>
    </source>
</evidence>
<sequence>MSPIAALHAVVLDCADPDELAEFYRKITGWEVSYRSGTFVFIGEGATRIGFQRIGGYLRPRWPGGNPRAHLDFTVPDFATGIPALVAAGASLPDDQPGGDDWKVLLDPAGHPMCVTEAR</sequence>
<name>A0ABP9DZL2_9ACTN</name>
<organism evidence="2 3">
    <name type="scientific">Kitasatospora terrestris</name>
    <dbReference type="NCBI Taxonomy" id="258051"/>
    <lineage>
        <taxon>Bacteria</taxon>
        <taxon>Bacillati</taxon>
        <taxon>Actinomycetota</taxon>
        <taxon>Actinomycetes</taxon>
        <taxon>Kitasatosporales</taxon>
        <taxon>Streptomycetaceae</taxon>
        <taxon>Kitasatospora</taxon>
    </lineage>
</organism>